<evidence type="ECO:0000256" key="8">
    <source>
        <dbReference type="SAM" id="SignalP"/>
    </source>
</evidence>
<evidence type="ECO:0000313" key="10">
    <source>
        <dbReference type="Proteomes" id="UP000024635"/>
    </source>
</evidence>
<gene>
    <name evidence="9" type="primary">Acey_s0552.g3339</name>
    <name evidence="9" type="ORF">Y032_0552g3339</name>
</gene>
<dbReference type="SUPFAM" id="SSF53756">
    <property type="entry name" value="UDP-Glycosyltransferase/glycogen phosphorylase"/>
    <property type="match status" value="2"/>
</dbReference>
<dbReference type="OrthoDB" id="5835829at2759"/>
<keyword evidence="7" id="KW-0472">Membrane</keyword>
<feature type="signal peptide" evidence="8">
    <location>
        <begin position="1"/>
        <end position="19"/>
    </location>
</feature>
<evidence type="ECO:0000256" key="7">
    <source>
        <dbReference type="SAM" id="Phobius"/>
    </source>
</evidence>
<dbReference type="InterPro" id="IPR002213">
    <property type="entry name" value="UDP_glucos_trans"/>
</dbReference>
<dbReference type="Gene3D" id="3.40.50.2000">
    <property type="entry name" value="Glycogen Phosphorylase B"/>
    <property type="match status" value="2"/>
</dbReference>
<accession>A0A016WPY6</accession>
<dbReference type="FunFam" id="3.40.50.2000:FF:000021">
    <property type="entry name" value="UDP-glucuronosyltransferase"/>
    <property type="match status" value="2"/>
</dbReference>
<dbReference type="EMBL" id="JARK01000152">
    <property type="protein sequence ID" value="EYC41879.1"/>
    <property type="molecule type" value="Genomic_DNA"/>
</dbReference>
<dbReference type="InterPro" id="IPR035595">
    <property type="entry name" value="UDP_glycos_trans_CS"/>
</dbReference>
<keyword evidence="7" id="KW-0812">Transmembrane</keyword>
<dbReference type="InterPro" id="IPR050271">
    <property type="entry name" value="UDP-glycosyltransferase"/>
</dbReference>
<evidence type="ECO:0000256" key="6">
    <source>
        <dbReference type="ARBA" id="ARBA00047475"/>
    </source>
</evidence>
<sequence>MLPFKTLLFLPLLFPCTFSYKMVLFVPDMANSQVLFNSRVAEALAKAGNDVTMVMISGMSDFDSKDVKIMKEVKLHRVNASFGMSRKELQERQSKIHYEDIPVWDSRVRENLRQMTGLLIKSCRKLVENKEFLEWLAGERFDLAFSHMYDICPIGLIHYAKIPSWIWLNSGALMDFVAYYMGVPIIPSYMPPIAMESSDHMNFLERTKSFIGHMLTSLLWKRLFADGETAIFRELIDPNFPDIVDVAKECPLVMVNSNELYDLPRPTLAKIINIGGIGIQLKDVKPLSPEFQQIVDAAEGIVVFSFGSVAAGHKMPMSWKLAFVDAFKRFPKYHFIWRYEGTDLQDEVSPNVHLFKWLPQSDLLQNPKTKAFLSHGGYNSMQEAISAGVPLVTIALFGDQPKNAKLAERHGFSVNIHKGDLSADTIADALNKLFKDPSYSQKIKRLSQMARKKPMLRLLILLLMIYSTCSYKMVIFVLDLSNSQLLFNKRVAEALADAGHDITIALIVPQSDLDNSDIKIKSGIKTHVVNAPINLTRKAMEERMEEYVFKESDSKMFGRFSLQISMILDTCRATVENKELLPWLKREKFDLAFAHMFDVCTVGLVHAARIPSWIWLNSGSVIDYVANLVGIPLIPSYVPPIMMSAAGEMNFLQRTKSLIGHGLMKIFWKRLIADPETELFRTHVSPDFPNLMELAAKCPLVMANTNELYEAARPTLAKVVNIGGIGMEVKDSKPIPEHIAKIINAGDVTVLFSFGSVFAAYRMPIEVKKAFLETFRRFPRYQFLWRYEKDDIKDMLPPNVHLFKWLPQSDLLRHPKTKVFITHGGFNSIQEAIHSGVPVISIPLVGDQPKNAALAEHHGFGITLRKGEISVESVSRALEEIITNTKYRDAVKRLSKMMDHKPVSPTHLLVKWAEFAAEFQTLENLEPAGNKLNFFQYHSLDVIFFLAFILILIVVFSIVLTKHLLRRVIALIFKSKKQKTT</sequence>
<keyword evidence="10" id="KW-1185">Reference proteome</keyword>
<reference evidence="10" key="1">
    <citation type="journal article" date="2015" name="Nat. Genet.">
        <title>The genome and transcriptome of the zoonotic hookworm Ancylostoma ceylanicum identify infection-specific gene families.</title>
        <authorList>
            <person name="Schwarz E.M."/>
            <person name="Hu Y."/>
            <person name="Antoshechkin I."/>
            <person name="Miller M.M."/>
            <person name="Sternberg P.W."/>
            <person name="Aroian R.V."/>
        </authorList>
    </citation>
    <scope>NUCLEOTIDE SEQUENCE</scope>
    <source>
        <strain evidence="10">HY135</strain>
    </source>
</reference>
<evidence type="ECO:0000256" key="4">
    <source>
        <dbReference type="ARBA" id="ARBA00022679"/>
    </source>
</evidence>
<evidence type="ECO:0000256" key="5">
    <source>
        <dbReference type="ARBA" id="ARBA00022729"/>
    </source>
</evidence>
<dbReference type="AlphaFoldDB" id="A0A016WPY6"/>
<name>A0A016WPY6_9BILA</name>
<dbReference type="PROSITE" id="PS00375">
    <property type="entry name" value="UDPGT"/>
    <property type="match status" value="2"/>
</dbReference>
<keyword evidence="3" id="KW-0328">Glycosyltransferase</keyword>
<keyword evidence="4" id="KW-0808">Transferase</keyword>
<protein>
    <recommendedName>
        <fullName evidence="2">glucuronosyltransferase</fullName>
        <ecNumber evidence="2">2.4.1.17</ecNumber>
    </recommendedName>
</protein>
<dbReference type="Pfam" id="PF00201">
    <property type="entry name" value="UDPGT"/>
    <property type="match status" value="2"/>
</dbReference>
<dbReference type="PANTHER" id="PTHR48043">
    <property type="entry name" value="EG:EG0003.4 PROTEIN-RELATED"/>
    <property type="match status" value="1"/>
</dbReference>
<dbReference type="EC" id="2.4.1.17" evidence="2"/>
<comment type="caution">
    <text evidence="9">The sequence shown here is derived from an EMBL/GenBank/DDBJ whole genome shotgun (WGS) entry which is preliminary data.</text>
</comment>
<evidence type="ECO:0000256" key="2">
    <source>
        <dbReference type="ARBA" id="ARBA00012544"/>
    </source>
</evidence>
<comment type="similarity">
    <text evidence="1">Belongs to the UDP-glycosyltransferase family.</text>
</comment>
<dbReference type="GO" id="GO:0015020">
    <property type="term" value="F:glucuronosyltransferase activity"/>
    <property type="evidence" value="ECO:0007669"/>
    <property type="project" value="UniProtKB-EC"/>
</dbReference>
<evidence type="ECO:0000313" key="9">
    <source>
        <dbReference type="EMBL" id="EYC41879.1"/>
    </source>
</evidence>
<keyword evidence="5 8" id="KW-0732">Signal</keyword>
<evidence type="ECO:0000256" key="1">
    <source>
        <dbReference type="ARBA" id="ARBA00009995"/>
    </source>
</evidence>
<feature type="chain" id="PRO_5001490997" description="glucuronosyltransferase" evidence="8">
    <location>
        <begin position="20"/>
        <end position="981"/>
    </location>
</feature>
<comment type="catalytic activity">
    <reaction evidence="6">
        <text>glucuronate acceptor + UDP-alpha-D-glucuronate = acceptor beta-D-glucuronoside + UDP + H(+)</text>
        <dbReference type="Rhea" id="RHEA:21032"/>
        <dbReference type="ChEBI" id="CHEBI:15378"/>
        <dbReference type="ChEBI" id="CHEBI:58052"/>
        <dbReference type="ChEBI" id="CHEBI:58223"/>
        <dbReference type="ChEBI" id="CHEBI:132367"/>
        <dbReference type="ChEBI" id="CHEBI:132368"/>
        <dbReference type="EC" id="2.4.1.17"/>
    </reaction>
</comment>
<dbReference type="PANTHER" id="PTHR48043:SF145">
    <property type="entry name" value="FI06409P-RELATED"/>
    <property type="match status" value="1"/>
</dbReference>
<evidence type="ECO:0000256" key="3">
    <source>
        <dbReference type="ARBA" id="ARBA00022676"/>
    </source>
</evidence>
<proteinExistence type="inferred from homology"/>
<dbReference type="Proteomes" id="UP000024635">
    <property type="component" value="Unassembled WGS sequence"/>
</dbReference>
<dbReference type="STRING" id="53326.A0A016WPY6"/>
<dbReference type="CDD" id="cd03784">
    <property type="entry name" value="GT1_Gtf-like"/>
    <property type="match status" value="2"/>
</dbReference>
<keyword evidence="7" id="KW-1133">Transmembrane helix</keyword>
<feature type="transmembrane region" description="Helical" evidence="7">
    <location>
        <begin position="942"/>
        <end position="965"/>
    </location>
</feature>
<organism evidence="9 10">
    <name type="scientific">Ancylostoma ceylanicum</name>
    <dbReference type="NCBI Taxonomy" id="53326"/>
    <lineage>
        <taxon>Eukaryota</taxon>
        <taxon>Metazoa</taxon>
        <taxon>Ecdysozoa</taxon>
        <taxon>Nematoda</taxon>
        <taxon>Chromadorea</taxon>
        <taxon>Rhabditida</taxon>
        <taxon>Rhabditina</taxon>
        <taxon>Rhabditomorpha</taxon>
        <taxon>Strongyloidea</taxon>
        <taxon>Ancylostomatidae</taxon>
        <taxon>Ancylostomatinae</taxon>
        <taxon>Ancylostoma</taxon>
    </lineage>
</organism>